<dbReference type="AlphaFoldDB" id="A0A517YGA7"/>
<organism evidence="1 2">
    <name type="scientific">Anatilimnocola aggregata</name>
    <dbReference type="NCBI Taxonomy" id="2528021"/>
    <lineage>
        <taxon>Bacteria</taxon>
        <taxon>Pseudomonadati</taxon>
        <taxon>Planctomycetota</taxon>
        <taxon>Planctomycetia</taxon>
        <taxon>Pirellulales</taxon>
        <taxon>Pirellulaceae</taxon>
        <taxon>Anatilimnocola</taxon>
    </lineage>
</organism>
<evidence type="ECO:0000313" key="2">
    <source>
        <dbReference type="Proteomes" id="UP000315017"/>
    </source>
</evidence>
<dbReference type="KEGG" id="aagg:ETAA8_43670"/>
<dbReference type="EMBL" id="CP036274">
    <property type="protein sequence ID" value="QDU29260.1"/>
    <property type="molecule type" value="Genomic_DNA"/>
</dbReference>
<keyword evidence="2" id="KW-1185">Reference proteome</keyword>
<name>A0A517YGA7_9BACT</name>
<protein>
    <submittedName>
        <fullName evidence="1">Uncharacterized protein</fullName>
    </submittedName>
</protein>
<gene>
    <name evidence="1" type="ORF">ETAA8_43670</name>
</gene>
<dbReference type="Proteomes" id="UP000315017">
    <property type="component" value="Chromosome"/>
</dbReference>
<proteinExistence type="predicted"/>
<sequence length="84" mass="9134">MNCARQTARVCEPAHWTGADLTDLLCPNLDGHLPKWARRADRLGVCGNIGAIIAYHYGILFGQRLTTDLVCQSDCTHANGPVSL</sequence>
<evidence type="ECO:0000313" key="1">
    <source>
        <dbReference type="EMBL" id="QDU29260.1"/>
    </source>
</evidence>
<reference evidence="1 2" key="1">
    <citation type="submission" date="2019-02" db="EMBL/GenBank/DDBJ databases">
        <title>Deep-cultivation of Planctomycetes and their phenomic and genomic characterization uncovers novel biology.</title>
        <authorList>
            <person name="Wiegand S."/>
            <person name="Jogler M."/>
            <person name="Boedeker C."/>
            <person name="Pinto D."/>
            <person name="Vollmers J."/>
            <person name="Rivas-Marin E."/>
            <person name="Kohn T."/>
            <person name="Peeters S.H."/>
            <person name="Heuer A."/>
            <person name="Rast P."/>
            <person name="Oberbeckmann S."/>
            <person name="Bunk B."/>
            <person name="Jeske O."/>
            <person name="Meyerdierks A."/>
            <person name="Storesund J.E."/>
            <person name="Kallscheuer N."/>
            <person name="Luecker S."/>
            <person name="Lage O.M."/>
            <person name="Pohl T."/>
            <person name="Merkel B.J."/>
            <person name="Hornburger P."/>
            <person name="Mueller R.-W."/>
            <person name="Bruemmer F."/>
            <person name="Labrenz M."/>
            <person name="Spormann A.M."/>
            <person name="Op den Camp H."/>
            <person name="Overmann J."/>
            <person name="Amann R."/>
            <person name="Jetten M.S.M."/>
            <person name="Mascher T."/>
            <person name="Medema M.H."/>
            <person name="Devos D.P."/>
            <person name="Kaster A.-K."/>
            <person name="Ovreas L."/>
            <person name="Rohde M."/>
            <person name="Galperin M.Y."/>
            <person name="Jogler C."/>
        </authorList>
    </citation>
    <scope>NUCLEOTIDE SEQUENCE [LARGE SCALE GENOMIC DNA]</scope>
    <source>
        <strain evidence="1 2">ETA_A8</strain>
    </source>
</reference>
<accession>A0A517YGA7</accession>